<dbReference type="InterPro" id="IPR029035">
    <property type="entry name" value="DHS-like_NAD/FAD-binding_dom"/>
</dbReference>
<dbReference type="Proteomes" id="UP000481288">
    <property type="component" value="Unassembled WGS sequence"/>
</dbReference>
<evidence type="ECO:0000256" key="2">
    <source>
        <dbReference type="ARBA" id="ARBA00001964"/>
    </source>
</evidence>
<dbReference type="Gene3D" id="3.40.50.970">
    <property type="match status" value="2"/>
</dbReference>
<evidence type="ECO:0000256" key="5">
    <source>
        <dbReference type="ARBA" id="ARBA00014422"/>
    </source>
</evidence>
<evidence type="ECO:0000256" key="7">
    <source>
        <dbReference type="ARBA" id="ARBA00022793"/>
    </source>
</evidence>
<dbReference type="PIRSF" id="PIRSF036565">
    <property type="entry name" value="Pyruvt_ip_decrb"/>
    <property type="match status" value="1"/>
</dbReference>
<dbReference type="InterPro" id="IPR011766">
    <property type="entry name" value="TPP_enzyme_TPP-bd"/>
</dbReference>
<dbReference type="FunFam" id="3.40.50.970:FF:000019">
    <property type="entry name" value="Pyruvate decarboxylase isozyme"/>
    <property type="match status" value="1"/>
</dbReference>
<keyword evidence="10" id="KW-0456">Lyase</keyword>
<evidence type="ECO:0000313" key="16">
    <source>
        <dbReference type="EMBL" id="TVY59472.1"/>
    </source>
</evidence>
<evidence type="ECO:0000256" key="9">
    <source>
        <dbReference type="ARBA" id="ARBA00023052"/>
    </source>
</evidence>
<keyword evidence="17" id="KW-1185">Reference proteome</keyword>
<feature type="binding site" evidence="11">
    <location>
        <position position="464"/>
    </location>
    <ligand>
        <name>Mg(2+)</name>
        <dbReference type="ChEBI" id="CHEBI:18420"/>
    </ligand>
</feature>
<keyword evidence="8 11" id="KW-0460">Magnesium</keyword>
<evidence type="ECO:0000256" key="1">
    <source>
        <dbReference type="ARBA" id="ARBA00001041"/>
    </source>
</evidence>
<keyword evidence="16" id="KW-0670">Pyruvate</keyword>
<dbReference type="SUPFAM" id="SSF52467">
    <property type="entry name" value="DHS-like NAD/FAD-binding domain"/>
    <property type="match status" value="1"/>
</dbReference>
<evidence type="ECO:0000256" key="11">
    <source>
        <dbReference type="PIRSR" id="PIRSR036565-2"/>
    </source>
</evidence>
<comment type="catalytic activity">
    <reaction evidence="1">
        <text>a 2-oxocarboxylate + H(+) = an aldehyde + CO2</text>
        <dbReference type="Rhea" id="RHEA:11628"/>
        <dbReference type="ChEBI" id="CHEBI:15378"/>
        <dbReference type="ChEBI" id="CHEBI:16526"/>
        <dbReference type="ChEBI" id="CHEBI:17478"/>
        <dbReference type="ChEBI" id="CHEBI:35179"/>
        <dbReference type="EC" id="4.1.1.1"/>
    </reaction>
</comment>
<comment type="cofactor">
    <cofactor evidence="11">
        <name>Mg(2+)</name>
        <dbReference type="ChEBI" id="CHEBI:18420"/>
    </cofactor>
    <text evidence="11">Binds 1 Mg(2+) per subunit.</text>
</comment>
<feature type="domain" description="Thiamine pyrophosphate enzyme TPP-binding" evidence="14">
    <location>
        <begin position="406"/>
        <end position="548"/>
    </location>
</feature>
<dbReference type="CDD" id="cd07038">
    <property type="entry name" value="TPP_PYR_PDC_IPDC_like"/>
    <property type="match status" value="1"/>
</dbReference>
<comment type="caution">
    <text evidence="16">The sequence shown here is derived from an EMBL/GenBank/DDBJ whole genome shotgun (WGS) entry which is preliminary data.</text>
</comment>
<evidence type="ECO:0000256" key="12">
    <source>
        <dbReference type="RuleBase" id="RU362132"/>
    </source>
</evidence>
<dbReference type="GO" id="GO:0000949">
    <property type="term" value="P:aromatic amino acid family catabolic process to alcohol via Ehrlich pathway"/>
    <property type="evidence" value="ECO:0007669"/>
    <property type="project" value="TreeGrafter"/>
</dbReference>
<dbReference type="CDD" id="cd02005">
    <property type="entry name" value="TPP_PDC_IPDC"/>
    <property type="match status" value="1"/>
</dbReference>
<dbReference type="OrthoDB" id="308383at2759"/>
<keyword evidence="9 12" id="KW-0786">Thiamine pyrophosphate</keyword>
<gene>
    <name evidence="16" type="primary">PDC</name>
    <name evidence="16" type="ORF">LCER1_G000028</name>
</gene>
<dbReference type="InterPro" id="IPR012001">
    <property type="entry name" value="Thiamin_PyroP_enz_TPP-bd_dom"/>
</dbReference>
<comment type="similarity">
    <text evidence="3 12">Belongs to the TPP enzyme family.</text>
</comment>
<dbReference type="Pfam" id="PF02775">
    <property type="entry name" value="TPP_enzyme_C"/>
    <property type="match status" value="1"/>
</dbReference>
<dbReference type="EMBL" id="QGMG01000002">
    <property type="protein sequence ID" value="TVY59472.1"/>
    <property type="molecule type" value="Genomic_DNA"/>
</dbReference>
<feature type="binding site" evidence="11">
    <location>
        <position position="493"/>
    </location>
    <ligand>
        <name>Mg(2+)</name>
        <dbReference type="ChEBI" id="CHEBI:18420"/>
    </ligand>
</feature>
<feature type="domain" description="Thiamine pyrophosphate enzyme central" evidence="13">
    <location>
        <begin position="205"/>
        <end position="323"/>
    </location>
</feature>
<evidence type="ECO:0000259" key="14">
    <source>
        <dbReference type="Pfam" id="PF02775"/>
    </source>
</evidence>
<keyword evidence="6 11" id="KW-0479">Metal-binding</keyword>
<keyword evidence="7" id="KW-0210">Decarboxylase</keyword>
<dbReference type="PANTHER" id="PTHR43452">
    <property type="entry name" value="PYRUVATE DECARBOXYLASE"/>
    <property type="match status" value="1"/>
</dbReference>
<comment type="cofactor">
    <cofactor evidence="2">
        <name>thiamine diphosphate</name>
        <dbReference type="ChEBI" id="CHEBI:58937"/>
    </cofactor>
</comment>
<dbReference type="InterPro" id="IPR012000">
    <property type="entry name" value="Thiamin_PyroP_enz_cen_dom"/>
</dbReference>
<dbReference type="GO" id="GO:0005829">
    <property type="term" value="C:cytosol"/>
    <property type="evidence" value="ECO:0007669"/>
    <property type="project" value="TreeGrafter"/>
</dbReference>
<dbReference type="GO" id="GO:0004737">
    <property type="term" value="F:pyruvate decarboxylase activity"/>
    <property type="evidence" value="ECO:0007669"/>
    <property type="project" value="UniProtKB-EC"/>
</dbReference>
<evidence type="ECO:0000256" key="4">
    <source>
        <dbReference type="ARBA" id="ARBA00013202"/>
    </source>
</evidence>
<dbReference type="EC" id="4.1.1.1" evidence="4"/>
<reference evidence="16 17" key="1">
    <citation type="submission" date="2018-05" db="EMBL/GenBank/DDBJ databases">
        <title>Whole genome sequencing for identification of molecular markers to develop diagnostic detection tools for the regulated plant pathogen Lachnellula willkommii.</title>
        <authorList>
            <person name="Giroux E."/>
            <person name="Bilodeau G."/>
        </authorList>
    </citation>
    <scope>NUCLEOTIDE SEQUENCE [LARGE SCALE GENOMIC DNA]</scope>
    <source>
        <strain evidence="16 17">CBS 625.97</strain>
    </source>
</reference>
<dbReference type="SUPFAM" id="SSF52518">
    <property type="entry name" value="Thiamin diphosphate-binding fold (THDP-binding)"/>
    <property type="match status" value="2"/>
</dbReference>
<evidence type="ECO:0000256" key="3">
    <source>
        <dbReference type="ARBA" id="ARBA00007812"/>
    </source>
</evidence>
<protein>
    <recommendedName>
        <fullName evidence="5">Pyruvate decarboxylase</fullName>
        <ecNumber evidence="4">4.1.1.1</ecNumber>
    </recommendedName>
</protein>
<dbReference type="PANTHER" id="PTHR43452:SF3">
    <property type="entry name" value="TRANSAMINATED AMINO ACID DECARBOXYLASE"/>
    <property type="match status" value="1"/>
</dbReference>
<dbReference type="GO" id="GO:0005634">
    <property type="term" value="C:nucleus"/>
    <property type="evidence" value="ECO:0007669"/>
    <property type="project" value="TreeGrafter"/>
</dbReference>
<organism evidence="16 17">
    <name type="scientific">Lachnellula cervina</name>
    <dbReference type="NCBI Taxonomy" id="1316786"/>
    <lineage>
        <taxon>Eukaryota</taxon>
        <taxon>Fungi</taxon>
        <taxon>Dikarya</taxon>
        <taxon>Ascomycota</taxon>
        <taxon>Pezizomycotina</taxon>
        <taxon>Leotiomycetes</taxon>
        <taxon>Helotiales</taxon>
        <taxon>Lachnaceae</taxon>
        <taxon>Lachnellula</taxon>
    </lineage>
</organism>
<evidence type="ECO:0000256" key="6">
    <source>
        <dbReference type="ARBA" id="ARBA00022723"/>
    </source>
</evidence>
<dbReference type="GO" id="GO:0000287">
    <property type="term" value="F:magnesium ion binding"/>
    <property type="evidence" value="ECO:0007669"/>
    <property type="project" value="InterPro"/>
</dbReference>
<evidence type="ECO:0000259" key="15">
    <source>
        <dbReference type="Pfam" id="PF02776"/>
    </source>
</evidence>
<dbReference type="AlphaFoldDB" id="A0A7D8YZD3"/>
<evidence type="ECO:0000256" key="10">
    <source>
        <dbReference type="ARBA" id="ARBA00023239"/>
    </source>
</evidence>
<dbReference type="FunFam" id="3.40.50.970:FF:000024">
    <property type="entry name" value="Pyruvate decarboxylase isozyme"/>
    <property type="match status" value="1"/>
</dbReference>
<dbReference type="InterPro" id="IPR047213">
    <property type="entry name" value="TPP_PYR_PDC_IPDC-like"/>
</dbReference>
<feature type="domain" description="Thiamine pyrophosphate enzyme N-terminal TPP-binding" evidence="15">
    <location>
        <begin position="7"/>
        <end position="125"/>
    </location>
</feature>
<dbReference type="InterPro" id="IPR047214">
    <property type="entry name" value="TPP_PDC_IPDC"/>
</dbReference>
<accession>A0A7D8YZD3</accession>
<evidence type="ECO:0000256" key="8">
    <source>
        <dbReference type="ARBA" id="ARBA00022842"/>
    </source>
</evidence>
<evidence type="ECO:0000313" key="17">
    <source>
        <dbReference type="Proteomes" id="UP000481288"/>
    </source>
</evidence>
<dbReference type="Pfam" id="PF02776">
    <property type="entry name" value="TPP_enzyme_N"/>
    <property type="match status" value="1"/>
</dbReference>
<sequence>MTPTISMGQYLFKRVAELGIEHVFGVPGDFNLTLLDELFKVQELNWLGVCNELNGAYAADGYARIKGSPGVLVTTYAVGELSAMNGVAGAYAEHAGMIHIVGMPGRAVQEARLMLHHTMEPGMDQTIYVGMAEPIRKTHTILTDEKTMAQEIDRVIEAGVKSKLPVYIYVPMDVVGTPLDASRLEKPLSTEVVNSNSQMEDEVVKSTLELIKNSSKPSILADVLTIRHGGRELARRLASATQFPTYSTPLSKGVFDETDSKYNGVYNGEVSFPGCADSLESSDLVLNIGFLLSDSNTGGFTRKIPNGNLVLLGHDYCQIHDKKFDGIHFLPVLKRIVEEIEKDPKQSSLPKPDTRAKVETPLLSTSTSGPITQSYIWQRIGRFLRHNDIVLTESGTAQFGLTDATFGAHTQLITQTFWSSIGYTVGACLGALAAAKEQQRREKQLTSNETSPGSSSRVILIVGDGSLQMTVQEIGSYIRFGFTPVIFVINNNGYTIERAIHGERMGYNDISMLWDHQAMLGFLGARQETGVKGRSFACRTVEELEAVLTEEEFQGAGCIQMCEVFMEKLDYPWRLSSQIAVSRKKMAQAMALQG</sequence>
<dbReference type="InterPro" id="IPR029061">
    <property type="entry name" value="THDP-binding"/>
</dbReference>
<dbReference type="Gene3D" id="3.40.50.1220">
    <property type="entry name" value="TPP-binding domain"/>
    <property type="match status" value="1"/>
</dbReference>
<dbReference type="Pfam" id="PF00205">
    <property type="entry name" value="TPP_enzyme_M"/>
    <property type="match status" value="1"/>
</dbReference>
<name>A0A7D8YZD3_9HELO</name>
<dbReference type="GO" id="GO:0030976">
    <property type="term" value="F:thiamine pyrophosphate binding"/>
    <property type="evidence" value="ECO:0007669"/>
    <property type="project" value="InterPro"/>
</dbReference>
<dbReference type="InterPro" id="IPR012110">
    <property type="entry name" value="PDC/IPDC-like"/>
</dbReference>
<evidence type="ECO:0000259" key="13">
    <source>
        <dbReference type="Pfam" id="PF00205"/>
    </source>
</evidence>
<feature type="binding site" evidence="11">
    <location>
        <position position="491"/>
    </location>
    <ligand>
        <name>Mg(2+)</name>
        <dbReference type="ChEBI" id="CHEBI:18420"/>
    </ligand>
</feature>
<proteinExistence type="inferred from homology"/>